<dbReference type="KEGG" id="acru:HHL28_09025"/>
<keyword evidence="3" id="KW-1185">Reference proteome</keyword>
<name>A0A858R727_9PROT</name>
<gene>
    <name evidence="2" type="ORF">HHL28_09025</name>
</gene>
<proteinExistence type="predicted"/>
<dbReference type="Proteomes" id="UP000501891">
    <property type="component" value="Chromosome"/>
</dbReference>
<dbReference type="SUPFAM" id="SSF69618">
    <property type="entry name" value="HemD-like"/>
    <property type="match status" value="1"/>
</dbReference>
<evidence type="ECO:0000259" key="1">
    <source>
        <dbReference type="Pfam" id="PF02602"/>
    </source>
</evidence>
<reference evidence="2" key="1">
    <citation type="submission" date="2020-04" db="EMBL/GenBank/DDBJ databases">
        <title>A desert anoxygenic phototrophic bacterium fixes CO2 using RubisCO under aerobic conditions.</title>
        <authorList>
            <person name="Tang K."/>
        </authorList>
    </citation>
    <scope>NUCLEOTIDE SEQUENCE [LARGE SCALE GENOMIC DNA]</scope>
    <source>
        <strain evidence="2">MIMtkB3</strain>
    </source>
</reference>
<feature type="domain" description="Tetrapyrrole biosynthesis uroporphyrinogen III synthase" evidence="1">
    <location>
        <begin position="15"/>
        <end position="230"/>
    </location>
</feature>
<dbReference type="CDD" id="cd06578">
    <property type="entry name" value="HemD"/>
    <property type="match status" value="1"/>
</dbReference>
<evidence type="ECO:0000313" key="2">
    <source>
        <dbReference type="EMBL" id="QJE73211.1"/>
    </source>
</evidence>
<dbReference type="Pfam" id="PF02602">
    <property type="entry name" value="HEM4"/>
    <property type="match status" value="1"/>
</dbReference>
<dbReference type="InterPro" id="IPR003754">
    <property type="entry name" value="4pyrrol_synth_uPrphyn_synth"/>
</dbReference>
<protein>
    <submittedName>
        <fullName evidence="2">Uroporphyrinogen-III synthase</fullName>
    </submittedName>
</protein>
<dbReference type="GO" id="GO:0033014">
    <property type="term" value="P:tetrapyrrole biosynthetic process"/>
    <property type="evidence" value="ECO:0007669"/>
    <property type="project" value="InterPro"/>
</dbReference>
<dbReference type="InterPro" id="IPR036108">
    <property type="entry name" value="4pyrrol_syn_uPrphyn_synt_sf"/>
</dbReference>
<accession>A0A858R727</accession>
<dbReference type="GO" id="GO:0004852">
    <property type="term" value="F:uroporphyrinogen-III synthase activity"/>
    <property type="evidence" value="ECO:0007669"/>
    <property type="project" value="InterPro"/>
</dbReference>
<dbReference type="Gene3D" id="3.40.50.10090">
    <property type="match status" value="2"/>
</dbReference>
<sequence length="236" mass="23446">MTLVLVTRPRPEADSTAAAVAALGHRALVEPLLDIRLLPLPGLELDGLQGVVATSVNGVRALAGATDVRSLPLYAVGGKTAAMARDAGFASVVEGGGDAASLAGLLARTLDPRAGPLLHVSGADVAADLGALLAPAGIGVRRVVGYQAVAAGRLSPDVQLALAEGRIGAALFFSPRTARTFASLCTIEGVSAACAGLTALCLSQAVADGLAGLGWGAVRVAERPTQEALLALLPPA</sequence>
<organism evidence="2 3">
    <name type="scientific">Aerophototrophica crusticola</name>
    <dbReference type="NCBI Taxonomy" id="1709002"/>
    <lineage>
        <taxon>Bacteria</taxon>
        <taxon>Pseudomonadati</taxon>
        <taxon>Pseudomonadota</taxon>
        <taxon>Alphaproteobacteria</taxon>
        <taxon>Rhodospirillales</taxon>
        <taxon>Rhodospirillaceae</taxon>
        <taxon>Aerophototrophica</taxon>
    </lineage>
</organism>
<dbReference type="EMBL" id="CP051775">
    <property type="protein sequence ID" value="QJE73211.1"/>
    <property type="molecule type" value="Genomic_DNA"/>
</dbReference>
<dbReference type="AlphaFoldDB" id="A0A858R727"/>
<evidence type="ECO:0000313" key="3">
    <source>
        <dbReference type="Proteomes" id="UP000501891"/>
    </source>
</evidence>